<keyword evidence="2" id="KW-0479">Metal-binding</keyword>
<dbReference type="PANTHER" id="PTHR42693:SF53">
    <property type="entry name" value="ENDO-4-O-SULFATASE"/>
    <property type="match status" value="1"/>
</dbReference>
<gene>
    <name evidence="7" type="ORF">H8S77_20965</name>
</gene>
<feature type="chain" id="PRO_5046578825" evidence="5">
    <location>
        <begin position="20"/>
        <end position="530"/>
    </location>
</feature>
<dbReference type="Gene3D" id="3.30.1120.10">
    <property type="match status" value="1"/>
</dbReference>
<evidence type="ECO:0000313" key="8">
    <source>
        <dbReference type="Proteomes" id="UP000644010"/>
    </source>
</evidence>
<comment type="similarity">
    <text evidence="1">Belongs to the sulfatase family.</text>
</comment>
<keyword evidence="4" id="KW-0106">Calcium</keyword>
<accession>A0ABR7E6E6</accession>
<comment type="caution">
    <text evidence="7">The sequence shown here is derived from an EMBL/GenBank/DDBJ whole genome shotgun (WGS) entry which is preliminary data.</text>
</comment>
<evidence type="ECO:0000256" key="1">
    <source>
        <dbReference type="ARBA" id="ARBA00008779"/>
    </source>
</evidence>
<organism evidence="7 8">
    <name type="scientific">Parabacteroides segnis</name>
    <dbReference type="NCBI Taxonomy" id="2763058"/>
    <lineage>
        <taxon>Bacteria</taxon>
        <taxon>Pseudomonadati</taxon>
        <taxon>Bacteroidota</taxon>
        <taxon>Bacteroidia</taxon>
        <taxon>Bacteroidales</taxon>
        <taxon>Tannerellaceae</taxon>
        <taxon>Parabacteroides</taxon>
    </lineage>
</organism>
<dbReference type="SUPFAM" id="SSF53649">
    <property type="entry name" value="Alkaline phosphatase-like"/>
    <property type="match status" value="1"/>
</dbReference>
<dbReference type="EMBL" id="JACOOI010000029">
    <property type="protein sequence ID" value="MBC5645357.1"/>
    <property type="molecule type" value="Genomic_DNA"/>
</dbReference>
<feature type="domain" description="Sulfatase N-terminal" evidence="6">
    <location>
        <begin position="30"/>
        <end position="404"/>
    </location>
</feature>
<evidence type="ECO:0000256" key="4">
    <source>
        <dbReference type="ARBA" id="ARBA00022837"/>
    </source>
</evidence>
<dbReference type="InterPro" id="IPR024607">
    <property type="entry name" value="Sulfatase_CS"/>
</dbReference>
<keyword evidence="8" id="KW-1185">Reference proteome</keyword>
<sequence>MTNKILLSSVALASMAQFAAAGNAGDQTHPNIILILCDDMGFSDLGCYGGEVQTPNIDFLATNGVRFSQFKNTGRSCPSRAALMTGRYQHEAGMGWMTAVDEHRPGYRGQISTDFPTIAEILKANGYATYMSGKWHLTVEGAFEKPNGSYPTQRGFDKYYGCLSGGGSYYTPTPVYSNMKRITQFPDDFYYTTAITDSAVSFIRSHPADLPMFMYLAHYAPHRPLQAPKERVESCRQRYKVGYDILRQQRFDRQKEMGLINAGDTLPIHQKEFEGKRPAWTSLTPEQQEAWITDMATYAAMIEIMDDGIGEVIAATKEKGIYDNTIFLFMSDNGATREGGFIAQLQADLSNTPYRDYKALCFQGGTSAPFIVTYGDPQKNVLKGKFSREFSHIIDVMPTCLEMASAKYPKQFNNKKLHTTEGESLLPAIQNRKLASRDLFFEHNTSCAIISDGWKLVRDNAKHPWELIDLTTDPFEENDQAALFPEKVKALENKWNRWAEEKHVFPFEYRPWGERVKYYKSLYPNQSGKE</sequence>
<dbReference type="PROSITE" id="PS00149">
    <property type="entry name" value="SULFATASE_2"/>
    <property type="match status" value="1"/>
</dbReference>
<evidence type="ECO:0000256" key="3">
    <source>
        <dbReference type="ARBA" id="ARBA00022801"/>
    </source>
</evidence>
<evidence type="ECO:0000259" key="6">
    <source>
        <dbReference type="Pfam" id="PF00884"/>
    </source>
</evidence>
<reference evidence="7 8" key="1">
    <citation type="submission" date="2020-08" db="EMBL/GenBank/DDBJ databases">
        <title>Genome public.</title>
        <authorList>
            <person name="Liu C."/>
            <person name="Sun Q."/>
        </authorList>
    </citation>
    <scope>NUCLEOTIDE SEQUENCE [LARGE SCALE GENOMIC DNA]</scope>
    <source>
        <strain evidence="7 8">BX2</strain>
    </source>
</reference>
<keyword evidence="5" id="KW-0732">Signal</keyword>
<name>A0ABR7E6E6_9BACT</name>
<protein>
    <submittedName>
        <fullName evidence="7">Arylsulfatase</fullName>
    </submittedName>
</protein>
<dbReference type="Proteomes" id="UP000644010">
    <property type="component" value="Unassembled WGS sequence"/>
</dbReference>
<evidence type="ECO:0000313" key="7">
    <source>
        <dbReference type="EMBL" id="MBC5645357.1"/>
    </source>
</evidence>
<keyword evidence="3" id="KW-0378">Hydrolase</keyword>
<proteinExistence type="inferred from homology"/>
<dbReference type="InterPro" id="IPR017850">
    <property type="entry name" value="Alkaline_phosphatase_core_sf"/>
</dbReference>
<dbReference type="RefSeq" id="WP_186961049.1">
    <property type="nucleotide sequence ID" value="NZ_JACOOI010000029.1"/>
</dbReference>
<dbReference type="PANTHER" id="PTHR42693">
    <property type="entry name" value="ARYLSULFATASE FAMILY MEMBER"/>
    <property type="match status" value="1"/>
</dbReference>
<evidence type="ECO:0000256" key="2">
    <source>
        <dbReference type="ARBA" id="ARBA00022723"/>
    </source>
</evidence>
<dbReference type="CDD" id="cd16025">
    <property type="entry name" value="PAS_like"/>
    <property type="match status" value="1"/>
</dbReference>
<dbReference type="Gene3D" id="3.40.720.10">
    <property type="entry name" value="Alkaline Phosphatase, subunit A"/>
    <property type="match status" value="1"/>
</dbReference>
<dbReference type="InterPro" id="IPR000917">
    <property type="entry name" value="Sulfatase_N"/>
</dbReference>
<feature type="signal peptide" evidence="5">
    <location>
        <begin position="1"/>
        <end position="19"/>
    </location>
</feature>
<dbReference type="Pfam" id="PF00884">
    <property type="entry name" value="Sulfatase"/>
    <property type="match status" value="1"/>
</dbReference>
<dbReference type="InterPro" id="IPR050738">
    <property type="entry name" value="Sulfatase"/>
</dbReference>
<evidence type="ECO:0000256" key="5">
    <source>
        <dbReference type="SAM" id="SignalP"/>
    </source>
</evidence>